<evidence type="ECO:0000313" key="12">
    <source>
        <dbReference type="Proteomes" id="UP000051952"/>
    </source>
</evidence>
<evidence type="ECO:0000256" key="7">
    <source>
        <dbReference type="ARBA" id="ARBA00022884"/>
    </source>
</evidence>
<feature type="domain" description="Alanyl-transfer RNA synthetases family profile" evidence="10">
    <location>
        <begin position="1"/>
        <end position="329"/>
    </location>
</feature>
<dbReference type="SUPFAM" id="SSF50447">
    <property type="entry name" value="Translation proteins"/>
    <property type="match status" value="1"/>
</dbReference>
<dbReference type="AlphaFoldDB" id="A0A0S4J4C8"/>
<dbReference type="EC" id="6.1.1.7" evidence="2"/>
<dbReference type="FunFam" id="3.30.980.10:FF:000004">
    <property type="entry name" value="Alanine--tRNA ligase, cytoplasmic"/>
    <property type="match status" value="1"/>
</dbReference>
<keyword evidence="4" id="KW-0436">Ligase</keyword>
<evidence type="ECO:0000313" key="11">
    <source>
        <dbReference type="EMBL" id="CUG86321.1"/>
    </source>
</evidence>
<evidence type="ECO:0000256" key="3">
    <source>
        <dbReference type="ARBA" id="ARBA00022555"/>
    </source>
</evidence>
<evidence type="ECO:0000256" key="8">
    <source>
        <dbReference type="ARBA" id="ARBA00022917"/>
    </source>
</evidence>
<keyword evidence="9 11" id="KW-0030">Aminoacyl-tRNA synthetase</keyword>
<evidence type="ECO:0000256" key="2">
    <source>
        <dbReference type="ARBA" id="ARBA00013168"/>
    </source>
</evidence>
<dbReference type="GO" id="GO:0006419">
    <property type="term" value="P:alanyl-tRNA aminoacylation"/>
    <property type="evidence" value="ECO:0007669"/>
    <property type="project" value="InterPro"/>
</dbReference>
<dbReference type="GO" id="GO:0005739">
    <property type="term" value="C:mitochondrion"/>
    <property type="evidence" value="ECO:0007669"/>
    <property type="project" value="TreeGrafter"/>
</dbReference>
<keyword evidence="6" id="KW-0067">ATP-binding</keyword>
<dbReference type="InterPro" id="IPR018165">
    <property type="entry name" value="Ala-tRNA-synth_IIc_core"/>
</dbReference>
<dbReference type="InterPro" id="IPR018164">
    <property type="entry name" value="Ala-tRNA-synth_IIc_N"/>
</dbReference>
<evidence type="ECO:0000256" key="4">
    <source>
        <dbReference type="ARBA" id="ARBA00022598"/>
    </source>
</evidence>
<keyword evidence="8" id="KW-0648">Protein biosynthesis</keyword>
<dbReference type="Pfam" id="PF02272">
    <property type="entry name" value="DHHA1"/>
    <property type="match status" value="1"/>
</dbReference>
<evidence type="ECO:0000256" key="6">
    <source>
        <dbReference type="ARBA" id="ARBA00022840"/>
    </source>
</evidence>
<reference evidence="12" key="1">
    <citation type="submission" date="2015-09" db="EMBL/GenBank/DDBJ databases">
        <authorList>
            <consortium name="Pathogen Informatics"/>
        </authorList>
    </citation>
    <scope>NUCLEOTIDE SEQUENCE [LARGE SCALE GENOMIC DNA]</scope>
    <source>
        <strain evidence="12">Lake Konstanz</strain>
    </source>
</reference>
<proteinExistence type="inferred from homology"/>
<dbReference type="VEuPathDB" id="TriTrypDB:BSAL_92545"/>
<dbReference type="OrthoDB" id="2423964at2759"/>
<dbReference type="InterPro" id="IPR018163">
    <property type="entry name" value="Thr/Ala-tRNA-synth_IIc_edit"/>
</dbReference>
<dbReference type="PANTHER" id="PTHR11777">
    <property type="entry name" value="ALANYL-TRNA SYNTHETASE"/>
    <property type="match status" value="1"/>
</dbReference>
<keyword evidence="12" id="KW-1185">Reference proteome</keyword>
<dbReference type="EMBL" id="CYKH01001276">
    <property type="protein sequence ID" value="CUG86321.1"/>
    <property type="molecule type" value="Genomic_DNA"/>
</dbReference>
<protein>
    <recommendedName>
        <fullName evidence="2">alanine--tRNA ligase</fullName>
        <ecNumber evidence="2">6.1.1.7</ecNumber>
    </recommendedName>
</protein>
<dbReference type="InterPro" id="IPR012947">
    <property type="entry name" value="tRNA_SAD"/>
</dbReference>
<dbReference type="SMART" id="SM00863">
    <property type="entry name" value="tRNA_SAD"/>
    <property type="match status" value="1"/>
</dbReference>
<evidence type="ECO:0000259" key="10">
    <source>
        <dbReference type="PROSITE" id="PS50860"/>
    </source>
</evidence>
<keyword evidence="3" id="KW-0820">tRNA-binding</keyword>
<dbReference type="Proteomes" id="UP000051952">
    <property type="component" value="Unassembled WGS sequence"/>
</dbReference>
<dbReference type="GO" id="GO:0000049">
    <property type="term" value="F:tRNA binding"/>
    <property type="evidence" value="ECO:0007669"/>
    <property type="project" value="UniProtKB-KW"/>
</dbReference>
<organism evidence="11 12">
    <name type="scientific">Bodo saltans</name>
    <name type="common">Flagellated protozoan</name>
    <dbReference type="NCBI Taxonomy" id="75058"/>
    <lineage>
        <taxon>Eukaryota</taxon>
        <taxon>Discoba</taxon>
        <taxon>Euglenozoa</taxon>
        <taxon>Kinetoplastea</taxon>
        <taxon>Metakinetoplastina</taxon>
        <taxon>Eubodonida</taxon>
        <taxon>Bodonidae</taxon>
        <taxon>Bodo</taxon>
    </lineage>
</organism>
<keyword evidence="7" id="KW-0694">RNA-binding</keyword>
<dbReference type="GO" id="GO:0005524">
    <property type="term" value="F:ATP binding"/>
    <property type="evidence" value="ECO:0007669"/>
    <property type="project" value="UniProtKB-KW"/>
</dbReference>
<evidence type="ECO:0000256" key="5">
    <source>
        <dbReference type="ARBA" id="ARBA00022741"/>
    </source>
</evidence>
<dbReference type="Pfam" id="PF07973">
    <property type="entry name" value="tRNA_SAD"/>
    <property type="match status" value="1"/>
</dbReference>
<dbReference type="InterPro" id="IPR009000">
    <property type="entry name" value="Transl_B-barrel_sf"/>
</dbReference>
<evidence type="ECO:0000256" key="9">
    <source>
        <dbReference type="ARBA" id="ARBA00023146"/>
    </source>
</evidence>
<comment type="similarity">
    <text evidence="1">Belongs to the class-II aminoacyl-tRNA synthetase family. Alax-L subfamily.</text>
</comment>
<dbReference type="PROSITE" id="PS50860">
    <property type="entry name" value="AA_TRNA_LIGASE_II_ALA"/>
    <property type="match status" value="1"/>
</dbReference>
<dbReference type="InterPro" id="IPR003156">
    <property type="entry name" value="DHHA1_dom"/>
</dbReference>
<dbReference type="GO" id="GO:0002161">
    <property type="term" value="F:aminoacyl-tRNA deacylase activity"/>
    <property type="evidence" value="ECO:0007669"/>
    <property type="project" value="TreeGrafter"/>
</dbReference>
<name>A0A0S4J4C8_BODSA</name>
<dbReference type="GO" id="GO:0004813">
    <property type="term" value="F:alanine-tRNA ligase activity"/>
    <property type="evidence" value="ECO:0007669"/>
    <property type="project" value="UniProtKB-EC"/>
</dbReference>
<dbReference type="Gene3D" id="2.40.30.130">
    <property type="match status" value="1"/>
</dbReference>
<dbReference type="SUPFAM" id="SSF55186">
    <property type="entry name" value="ThrRS/AlaRS common domain"/>
    <property type="match status" value="1"/>
</dbReference>
<accession>A0A0S4J4C8</accession>
<dbReference type="Gene3D" id="3.30.980.10">
    <property type="entry name" value="Threonyl-trna Synthetase, Chain A, domain 2"/>
    <property type="match status" value="1"/>
</dbReference>
<sequence>MTVDMEGFQNEMKTNQVGGGRVAAAKTFLDTFSLDKLKTDGVPLTNDNVKYVWETAEATVAAILNKVSGEFVSTIGADVTGDEAVGVILDTTSFYSEAGGQIYDTGVLEVGSSVYEVKKVLSFGGYVAHIGAVSSGSLSVGDKVSLKVNYTRRLPIASNHTATHQLNWALRQALEREKPDSFMEVNQKGSLVNEEMLRFDFSYNAKLSVEEIARVEELFNEAVAKNLQVYTREVPLELAKSIAGLRPMFGEKYPDPVNMVSIGQSLDEIVANPGNEKWTQFSIEFCGGTHIKNLGEVQRGVIVSEDSLMKGVRRIVMLTRDAARVAIAQGEALVAEHQALLADTNVSDATVKALSVLNKKVGDSQVPIVLKAKLRDDIDTSIKNLNVLIKQRASGLKTEATAYGVALAQATNDAQKFVVDSTDKFGAERELVQAVIDGFLSVKAEVGVFVIGVDAPKDKALVIATLPASFVAKKLSEKKNKFGAERELVQAVIDGFLSVRAEVGVFVIGVDAPKDKALVIATLPASFVAKKLSAVEWAKSVGKGGGKPNAAQAGILASAAADAVVAATAFAKTLEASL</sequence>
<dbReference type="InterPro" id="IPR050058">
    <property type="entry name" value="Ala-tRNA_ligase"/>
</dbReference>
<evidence type="ECO:0000256" key="1">
    <source>
        <dbReference type="ARBA" id="ARBA00008429"/>
    </source>
</evidence>
<dbReference type="Pfam" id="PF01411">
    <property type="entry name" value="tRNA-synt_2c"/>
    <property type="match status" value="1"/>
</dbReference>
<dbReference type="Gene3D" id="3.10.310.40">
    <property type="match status" value="1"/>
</dbReference>
<keyword evidence="5" id="KW-0547">Nucleotide-binding</keyword>
<dbReference type="PANTHER" id="PTHR11777:SF9">
    <property type="entry name" value="ALANINE--TRNA LIGASE, CYTOPLASMIC"/>
    <property type="match status" value="1"/>
</dbReference>
<gene>
    <name evidence="11" type="ORF">BSAL_92545</name>
</gene>